<proteinExistence type="predicted"/>
<gene>
    <name evidence="1" type="ORF">LWF01_01795</name>
</gene>
<evidence type="ECO:0000313" key="2">
    <source>
        <dbReference type="Proteomes" id="UP001209083"/>
    </source>
</evidence>
<keyword evidence="2" id="KW-1185">Reference proteome</keyword>
<sequence length="203" mass="21139">MTNPSTLDATGDLAAATAGELRISGGAANLTIADNIKPGQLYHAHFRGLIPTVGDENGTVTVRYKRRLHPLASDQGEGSIELSAHVPWNVHVYDAAAGITATLTALTLTSLSFDSALADTALDLPTPLGAVEIRIDGPVRNLRLRRPSGVPVGVHIVGGASHIHIDGQELGAIGPGYRSTAPTSPNHYTLVIAKAADRLTVTH</sequence>
<dbReference type="RefSeq" id="WP_349639326.1">
    <property type="nucleotide sequence ID" value="NZ_CP090958.1"/>
</dbReference>
<evidence type="ECO:0000313" key="1">
    <source>
        <dbReference type="EMBL" id="WGW12523.1"/>
    </source>
</evidence>
<name>A0ABY8QU65_9MICO</name>
<reference evidence="1 2" key="1">
    <citation type="submission" date="2023-05" db="EMBL/GenBank/DDBJ databases">
        <title>Lithophilousrod everest ZFBP1038 complete genpme.</title>
        <authorList>
            <person name="Tian M."/>
        </authorList>
    </citation>
    <scope>NUCLEOTIDE SEQUENCE [LARGE SCALE GENOMIC DNA]</scope>
    <source>
        <strain evidence="1 2">ZFBP1038</strain>
    </source>
</reference>
<dbReference type="EMBL" id="CP090958">
    <property type="protein sequence ID" value="WGW12523.1"/>
    <property type="molecule type" value="Genomic_DNA"/>
</dbReference>
<dbReference type="Proteomes" id="UP001209083">
    <property type="component" value="Chromosome"/>
</dbReference>
<protein>
    <submittedName>
        <fullName evidence="1">Uncharacterized protein</fullName>
    </submittedName>
</protein>
<accession>A0ABY8QU65</accession>
<organism evidence="1 2">
    <name type="scientific">Saxibacter everestensis</name>
    <dbReference type="NCBI Taxonomy" id="2909229"/>
    <lineage>
        <taxon>Bacteria</taxon>
        <taxon>Bacillati</taxon>
        <taxon>Actinomycetota</taxon>
        <taxon>Actinomycetes</taxon>
        <taxon>Micrococcales</taxon>
        <taxon>Brevibacteriaceae</taxon>
        <taxon>Saxibacter</taxon>
    </lineage>
</organism>